<dbReference type="AlphaFoldDB" id="A0A4R4K214"/>
<comment type="caution">
    <text evidence="10">The sequence shown here is derived from an EMBL/GenBank/DDBJ whole genome shotgun (WGS) entry which is preliminary data.</text>
</comment>
<evidence type="ECO:0000256" key="5">
    <source>
        <dbReference type="ARBA" id="ARBA00022801"/>
    </source>
</evidence>
<keyword evidence="2" id="KW-0645">Protease</keyword>
<evidence type="ECO:0000259" key="9">
    <source>
        <dbReference type="Pfam" id="PF05572"/>
    </source>
</evidence>
<dbReference type="EMBL" id="SMJU01000018">
    <property type="protein sequence ID" value="TDB60049.1"/>
    <property type="molecule type" value="Genomic_DNA"/>
</dbReference>
<dbReference type="InterPro" id="IPR008754">
    <property type="entry name" value="Peptidase_M43"/>
</dbReference>
<dbReference type="InterPro" id="IPR024079">
    <property type="entry name" value="MetalloPept_cat_dom_sf"/>
</dbReference>
<keyword evidence="3" id="KW-0479">Metal-binding</keyword>
<dbReference type="PANTHER" id="PTHR47466:SF1">
    <property type="entry name" value="METALLOPROTEASE MEP1 (AFU_ORTHOLOGUE AFUA_1G07730)-RELATED"/>
    <property type="match status" value="1"/>
</dbReference>
<keyword evidence="8" id="KW-1015">Disulfide bond</keyword>
<dbReference type="GO" id="GO:0008237">
    <property type="term" value="F:metallopeptidase activity"/>
    <property type="evidence" value="ECO:0007669"/>
    <property type="project" value="UniProtKB-KW"/>
</dbReference>
<evidence type="ECO:0000313" key="10">
    <source>
        <dbReference type="EMBL" id="TDB60049.1"/>
    </source>
</evidence>
<evidence type="ECO:0000256" key="7">
    <source>
        <dbReference type="ARBA" id="ARBA00023049"/>
    </source>
</evidence>
<comment type="similarity">
    <text evidence="1">Belongs to the peptidase M43B family.</text>
</comment>
<evidence type="ECO:0000256" key="4">
    <source>
        <dbReference type="ARBA" id="ARBA00022729"/>
    </source>
</evidence>
<evidence type="ECO:0000256" key="8">
    <source>
        <dbReference type="ARBA" id="ARBA00023157"/>
    </source>
</evidence>
<dbReference type="PANTHER" id="PTHR47466">
    <property type="match status" value="1"/>
</dbReference>
<evidence type="ECO:0000256" key="1">
    <source>
        <dbReference type="ARBA" id="ARBA00008721"/>
    </source>
</evidence>
<reference evidence="10 11" key="1">
    <citation type="submission" date="2019-02" db="EMBL/GenBank/DDBJ databases">
        <title>Arundinibacter roseus gen. nov., sp. nov., a new member of the family Cytophagaceae.</title>
        <authorList>
            <person name="Szuroczki S."/>
            <person name="Khayer B."/>
            <person name="Sproer C."/>
            <person name="Toumi M."/>
            <person name="Szabo A."/>
            <person name="Felfoldi T."/>
            <person name="Schumann P."/>
            <person name="Toth E."/>
        </authorList>
    </citation>
    <scope>NUCLEOTIDE SEQUENCE [LARGE SCALE GENOMIC DNA]</scope>
    <source>
        <strain evidence="10 11">DMA-k-7a</strain>
    </source>
</reference>
<dbReference type="Proteomes" id="UP000295706">
    <property type="component" value="Unassembled WGS sequence"/>
</dbReference>
<proteinExistence type="inferred from homology"/>
<dbReference type="Gene3D" id="3.40.390.10">
    <property type="entry name" value="Collagenase (Catalytic Domain)"/>
    <property type="match status" value="1"/>
</dbReference>
<sequence length="412" mass="45846">MRNTPILSTLGALLLTACQPMDLSPEEVYQNSIVALELTSSTDIELPLGSTLDLTDLLTITYKENQTPASLPTRAIRVVANQNALASSVFSATTAGTYTLQVKVGDKVSNTISVNVLPYALVRIPVVFHTVNSTLSAAQINRLVNNLTDAFRNRWNPYRGAKDAHAVDNFVEFYAAPTDPSQRTLAVAGLDAIKATRQTFTTEQAVEEAWNAYWNPKNFLNIWVFNIARAESVSGFAYITPVTRSLPGSRLVSAARTSPDLPYGIFFNQSEVNSTVSSTLAHEAGHVLGLHHVFDGNGDESNGCSRVDPDYCTDTPFYDRKGYVDNYRNLRQRRQACNGVSYESNNIMDYYLSYENSFTRQQRERIRHTLTYGLWVPQGTNSRARQEAGEGFVKKPDDYRYVPPEICALESH</sequence>
<dbReference type="PROSITE" id="PS51257">
    <property type="entry name" value="PROKAR_LIPOPROTEIN"/>
    <property type="match status" value="1"/>
</dbReference>
<accession>A0A4R4K214</accession>
<evidence type="ECO:0000313" key="11">
    <source>
        <dbReference type="Proteomes" id="UP000295706"/>
    </source>
</evidence>
<dbReference type="SUPFAM" id="SSF55486">
    <property type="entry name" value="Metalloproteases ('zincins'), catalytic domain"/>
    <property type="match status" value="1"/>
</dbReference>
<evidence type="ECO:0000256" key="3">
    <source>
        <dbReference type="ARBA" id="ARBA00022723"/>
    </source>
</evidence>
<organism evidence="10 11">
    <name type="scientific">Arundinibacter roseus</name>
    <dbReference type="NCBI Taxonomy" id="2070510"/>
    <lineage>
        <taxon>Bacteria</taxon>
        <taxon>Pseudomonadati</taxon>
        <taxon>Bacteroidota</taxon>
        <taxon>Cytophagia</taxon>
        <taxon>Cytophagales</taxon>
        <taxon>Spirosomataceae</taxon>
        <taxon>Arundinibacter</taxon>
    </lineage>
</organism>
<keyword evidence="6" id="KW-0862">Zinc</keyword>
<dbReference type="RefSeq" id="WP_132121628.1">
    <property type="nucleotide sequence ID" value="NZ_SMJU01000018.1"/>
</dbReference>
<keyword evidence="11" id="KW-1185">Reference proteome</keyword>
<dbReference type="GO" id="GO:0046872">
    <property type="term" value="F:metal ion binding"/>
    <property type="evidence" value="ECO:0007669"/>
    <property type="project" value="UniProtKB-KW"/>
</dbReference>
<dbReference type="Pfam" id="PF05572">
    <property type="entry name" value="Peptidase_M43"/>
    <property type="match status" value="1"/>
</dbReference>
<dbReference type="OrthoDB" id="6278496at2"/>
<dbReference type="GO" id="GO:0006508">
    <property type="term" value="P:proteolysis"/>
    <property type="evidence" value="ECO:0007669"/>
    <property type="project" value="UniProtKB-KW"/>
</dbReference>
<feature type="domain" description="Peptidase M43 pregnancy-associated plasma-A" evidence="9">
    <location>
        <begin position="210"/>
        <end position="370"/>
    </location>
</feature>
<gene>
    <name evidence="10" type="ORF">EZE20_21500</name>
</gene>
<keyword evidence="7" id="KW-0482">Metalloprotease</keyword>
<keyword evidence="4" id="KW-0732">Signal</keyword>
<name>A0A4R4K214_9BACT</name>
<evidence type="ECO:0000256" key="6">
    <source>
        <dbReference type="ARBA" id="ARBA00022833"/>
    </source>
</evidence>
<evidence type="ECO:0000256" key="2">
    <source>
        <dbReference type="ARBA" id="ARBA00022670"/>
    </source>
</evidence>
<keyword evidence="5" id="KW-0378">Hydrolase</keyword>
<protein>
    <recommendedName>
        <fullName evidence="9">Peptidase M43 pregnancy-associated plasma-A domain-containing protein</fullName>
    </recommendedName>
</protein>